<dbReference type="InterPro" id="IPR003439">
    <property type="entry name" value="ABC_transporter-like_ATP-bd"/>
</dbReference>
<comment type="caution">
    <text evidence="9">The sequence shown here is derived from an EMBL/GenBank/DDBJ whole genome shotgun (WGS) entry which is preliminary data.</text>
</comment>
<dbReference type="PANTHER" id="PTHR43297:SF2">
    <property type="entry name" value="DIPEPTIDE TRANSPORT ATP-BINDING PROTEIN DPPD"/>
    <property type="match status" value="1"/>
</dbReference>
<organism evidence="9 10">
    <name type="scientific">Jiangella asiatica</name>
    <dbReference type="NCBI Taxonomy" id="2530372"/>
    <lineage>
        <taxon>Bacteria</taxon>
        <taxon>Bacillati</taxon>
        <taxon>Actinomycetota</taxon>
        <taxon>Actinomycetes</taxon>
        <taxon>Jiangellales</taxon>
        <taxon>Jiangellaceae</taxon>
        <taxon>Jiangella</taxon>
    </lineage>
</organism>
<protein>
    <submittedName>
        <fullName evidence="9">ABC transporter ATP-binding protein</fullName>
    </submittedName>
</protein>
<evidence type="ECO:0000256" key="4">
    <source>
        <dbReference type="ARBA" id="ARBA00022475"/>
    </source>
</evidence>
<evidence type="ECO:0000313" key="9">
    <source>
        <dbReference type="EMBL" id="TDE11239.1"/>
    </source>
</evidence>
<dbReference type="Pfam" id="PF00005">
    <property type="entry name" value="ABC_tran"/>
    <property type="match status" value="1"/>
</dbReference>
<dbReference type="InterPro" id="IPR017871">
    <property type="entry name" value="ABC_transporter-like_CS"/>
</dbReference>
<evidence type="ECO:0000256" key="2">
    <source>
        <dbReference type="ARBA" id="ARBA00005417"/>
    </source>
</evidence>
<keyword evidence="3" id="KW-0813">Transport</keyword>
<dbReference type="GO" id="GO:0016887">
    <property type="term" value="F:ATP hydrolysis activity"/>
    <property type="evidence" value="ECO:0007669"/>
    <property type="project" value="InterPro"/>
</dbReference>
<dbReference type="PANTHER" id="PTHR43297">
    <property type="entry name" value="OLIGOPEPTIDE TRANSPORT ATP-BINDING PROTEIN APPD"/>
    <property type="match status" value="1"/>
</dbReference>
<proteinExistence type="inferred from homology"/>
<dbReference type="NCBIfam" id="TIGR01727">
    <property type="entry name" value="oligo_HPY"/>
    <property type="match status" value="1"/>
</dbReference>
<evidence type="ECO:0000256" key="5">
    <source>
        <dbReference type="ARBA" id="ARBA00022741"/>
    </source>
</evidence>
<keyword evidence="6 9" id="KW-0067">ATP-binding</keyword>
<dbReference type="InterPro" id="IPR050388">
    <property type="entry name" value="ABC_Ni/Peptide_Import"/>
</dbReference>
<dbReference type="SMART" id="SM00382">
    <property type="entry name" value="AAA"/>
    <property type="match status" value="1"/>
</dbReference>
<keyword evidence="5" id="KW-0547">Nucleotide-binding</keyword>
<dbReference type="AlphaFoldDB" id="A0A4R5DC25"/>
<dbReference type="PROSITE" id="PS50893">
    <property type="entry name" value="ABC_TRANSPORTER_2"/>
    <property type="match status" value="1"/>
</dbReference>
<dbReference type="InterPro" id="IPR027417">
    <property type="entry name" value="P-loop_NTPase"/>
</dbReference>
<gene>
    <name evidence="9" type="ORF">E1269_10080</name>
</gene>
<evidence type="ECO:0000256" key="3">
    <source>
        <dbReference type="ARBA" id="ARBA00022448"/>
    </source>
</evidence>
<dbReference type="InterPro" id="IPR003593">
    <property type="entry name" value="AAA+_ATPase"/>
</dbReference>
<reference evidence="9 10" key="1">
    <citation type="submission" date="2019-03" db="EMBL/GenBank/DDBJ databases">
        <title>Draft genome sequences of novel Actinobacteria.</title>
        <authorList>
            <person name="Sahin N."/>
            <person name="Ay H."/>
            <person name="Saygin H."/>
        </authorList>
    </citation>
    <scope>NUCLEOTIDE SEQUENCE [LARGE SCALE GENOMIC DNA]</scope>
    <source>
        <strain evidence="9 10">5K138</strain>
    </source>
</reference>
<evidence type="ECO:0000256" key="1">
    <source>
        <dbReference type="ARBA" id="ARBA00004202"/>
    </source>
</evidence>
<evidence type="ECO:0000256" key="7">
    <source>
        <dbReference type="ARBA" id="ARBA00023136"/>
    </source>
</evidence>
<dbReference type="FunFam" id="3.40.50.300:FF:000016">
    <property type="entry name" value="Oligopeptide ABC transporter ATP-binding component"/>
    <property type="match status" value="1"/>
</dbReference>
<dbReference type="Pfam" id="PF08352">
    <property type="entry name" value="oligo_HPY"/>
    <property type="match status" value="1"/>
</dbReference>
<accession>A0A4R5DC25</accession>
<dbReference type="SUPFAM" id="SSF52540">
    <property type="entry name" value="P-loop containing nucleoside triphosphate hydrolases"/>
    <property type="match status" value="1"/>
</dbReference>
<feature type="domain" description="ABC transporter" evidence="8">
    <location>
        <begin position="15"/>
        <end position="265"/>
    </location>
</feature>
<dbReference type="GO" id="GO:0005524">
    <property type="term" value="F:ATP binding"/>
    <property type="evidence" value="ECO:0007669"/>
    <property type="project" value="UniProtKB-KW"/>
</dbReference>
<keyword evidence="4" id="KW-1003">Cell membrane</keyword>
<dbReference type="CDD" id="cd03257">
    <property type="entry name" value="ABC_NikE_OppD_transporters"/>
    <property type="match status" value="1"/>
</dbReference>
<evidence type="ECO:0000259" key="8">
    <source>
        <dbReference type="PROSITE" id="PS50893"/>
    </source>
</evidence>
<evidence type="ECO:0000256" key="6">
    <source>
        <dbReference type="ARBA" id="ARBA00022840"/>
    </source>
</evidence>
<dbReference type="Proteomes" id="UP000294739">
    <property type="component" value="Unassembled WGS sequence"/>
</dbReference>
<keyword evidence="10" id="KW-1185">Reference proteome</keyword>
<dbReference type="OrthoDB" id="5357528at2"/>
<comment type="subcellular location">
    <subcellularLocation>
        <location evidence="1">Cell membrane</location>
        <topology evidence="1">Peripheral membrane protein</topology>
    </subcellularLocation>
</comment>
<dbReference type="EMBL" id="SMKZ01000011">
    <property type="protein sequence ID" value="TDE11239.1"/>
    <property type="molecule type" value="Genomic_DNA"/>
</dbReference>
<dbReference type="GO" id="GO:0015833">
    <property type="term" value="P:peptide transport"/>
    <property type="evidence" value="ECO:0007669"/>
    <property type="project" value="InterPro"/>
</dbReference>
<keyword evidence="7" id="KW-0472">Membrane</keyword>
<comment type="similarity">
    <text evidence="2">Belongs to the ABC transporter superfamily.</text>
</comment>
<name>A0A4R5DC25_9ACTN</name>
<dbReference type="Gene3D" id="3.40.50.300">
    <property type="entry name" value="P-loop containing nucleotide triphosphate hydrolases"/>
    <property type="match status" value="1"/>
</dbReference>
<dbReference type="InParanoid" id="A0A4R5DC25"/>
<dbReference type="GO" id="GO:0005886">
    <property type="term" value="C:plasma membrane"/>
    <property type="evidence" value="ECO:0007669"/>
    <property type="project" value="UniProtKB-SubCell"/>
</dbReference>
<dbReference type="PROSITE" id="PS00211">
    <property type="entry name" value="ABC_TRANSPORTER_1"/>
    <property type="match status" value="1"/>
</dbReference>
<dbReference type="InterPro" id="IPR013563">
    <property type="entry name" value="Oligopep_ABC_C"/>
</dbReference>
<sequence>MNSGSDARDDVILEIRDLEVTFHGDDGSVQAADRVSFTVRRGETVAVVGESGSGKSASVLAVLQLLPRSGNVEVRGSVRLDGRELLDADRRTLRAVRGGAVAMIFQDPMTSLNPVVRVGKQLVEMLREHRYPGGRRAAERRAVELLRVVGIPQPELRMRQFPHEFSGGMRQRVMIAMAIANEPSLLIADEPTTALDVTIQAQVLDVLRDAKAATGAAAIVITHDLGVVAELADTVVVMYGGRVVETGSAEEIFAAPRHPYTIGLMAGLPRLDADVDRLVPIPGSPPNLADPPPGCRFHPRCTLRAGRDVCATETPELREIAAGRRSACHFTEEISAEETAAEAARVSELTGVPLTGDGR</sequence>
<evidence type="ECO:0000313" key="10">
    <source>
        <dbReference type="Proteomes" id="UP000294739"/>
    </source>
</evidence>